<evidence type="ECO:0000313" key="7">
    <source>
        <dbReference type="Proteomes" id="UP000216852"/>
    </source>
</evidence>
<dbReference type="InterPro" id="IPR006479">
    <property type="entry name" value="Holin"/>
</dbReference>
<feature type="transmembrane region" description="Helical" evidence="5">
    <location>
        <begin position="6"/>
        <end position="24"/>
    </location>
</feature>
<accession>A0ABX4GUL8</accession>
<comment type="caution">
    <text evidence="6">The sequence shown here is derived from an EMBL/GenBank/DDBJ whole genome shotgun (WGS) entry which is preliminary data.</text>
</comment>
<evidence type="ECO:0000256" key="2">
    <source>
        <dbReference type="ARBA" id="ARBA00022692"/>
    </source>
</evidence>
<dbReference type="NCBIfam" id="TIGR01592">
    <property type="entry name" value="holin_SPP1"/>
    <property type="match status" value="1"/>
</dbReference>
<feature type="transmembrane region" description="Helical" evidence="5">
    <location>
        <begin position="36"/>
        <end position="54"/>
    </location>
</feature>
<name>A0ABX4GUL8_9BACI</name>
<evidence type="ECO:0000256" key="4">
    <source>
        <dbReference type="ARBA" id="ARBA00023136"/>
    </source>
</evidence>
<keyword evidence="3 5" id="KW-1133">Transmembrane helix</keyword>
<evidence type="ECO:0000256" key="5">
    <source>
        <dbReference type="SAM" id="Phobius"/>
    </source>
</evidence>
<gene>
    <name evidence="6" type="ORF">CHH48_16720</name>
</gene>
<protein>
    <submittedName>
        <fullName evidence="6">Phage holin</fullName>
    </submittedName>
</protein>
<evidence type="ECO:0000313" key="6">
    <source>
        <dbReference type="EMBL" id="PAD98554.1"/>
    </source>
</evidence>
<keyword evidence="2 5" id="KW-0812">Transmembrane</keyword>
<comment type="subcellular location">
    <subcellularLocation>
        <location evidence="1">Membrane</location>
    </subcellularLocation>
</comment>
<dbReference type="Pfam" id="PF04688">
    <property type="entry name" value="Holin_SPP1"/>
    <property type="match status" value="1"/>
</dbReference>
<dbReference type="EMBL" id="NPBJ01000036">
    <property type="protein sequence ID" value="PAD98554.1"/>
    <property type="molecule type" value="Genomic_DNA"/>
</dbReference>
<organism evidence="6 7">
    <name type="scientific">Terribacillus saccharophilus</name>
    <dbReference type="NCBI Taxonomy" id="361277"/>
    <lineage>
        <taxon>Bacteria</taxon>
        <taxon>Bacillati</taxon>
        <taxon>Bacillota</taxon>
        <taxon>Bacilli</taxon>
        <taxon>Bacillales</taxon>
        <taxon>Bacillaceae</taxon>
        <taxon>Terribacillus</taxon>
    </lineage>
</organism>
<sequence>MDKGTIIRTIVLAIALLNQFLVIFNKSPLPLSNEELEQLLSSVFTLVASLIAWYKNNYVTNKGKQQREALQEVNLTKKQ</sequence>
<keyword evidence="4 5" id="KW-0472">Membrane</keyword>
<dbReference type="Proteomes" id="UP000216852">
    <property type="component" value="Unassembled WGS sequence"/>
</dbReference>
<keyword evidence="7" id="KW-1185">Reference proteome</keyword>
<proteinExistence type="predicted"/>
<evidence type="ECO:0000256" key="3">
    <source>
        <dbReference type="ARBA" id="ARBA00022989"/>
    </source>
</evidence>
<evidence type="ECO:0000256" key="1">
    <source>
        <dbReference type="ARBA" id="ARBA00004370"/>
    </source>
</evidence>
<reference evidence="6 7" key="1">
    <citation type="submission" date="2017-07" db="EMBL/GenBank/DDBJ databases">
        <title>Isolation and whole genome analysis of endospore-forming bacteria from heroin.</title>
        <authorList>
            <person name="Kalinowski J."/>
            <person name="Ahrens B."/>
            <person name="Al-Dilaimi A."/>
            <person name="Winkler A."/>
            <person name="Wibberg D."/>
            <person name="Schleenbecker U."/>
            <person name="Ruckert C."/>
            <person name="Wolfel R."/>
            <person name="Grass G."/>
        </authorList>
    </citation>
    <scope>NUCLEOTIDE SEQUENCE [LARGE SCALE GENOMIC DNA]</scope>
    <source>
        <strain evidence="6 7">7517-1</strain>
    </source>
</reference>